<dbReference type="AlphaFoldDB" id="A0A7V5P092"/>
<proteinExistence type="predicted"/>
<organism evidence="1">
    <name type="scientific">Thermodesulfatator atlanticus</name>
    <dbReference type="NCBI Taxonomy" id="501497"/>
    <lineage>
        <taxon>Bacteria</taxon>
        <taxon>Pseudomonadati</taxon>
        <taxon>Thermodesulfobacteriota</taxon>
        <taxon>Thermodesulfobacteria</taxon>
        <taxon>Thermodesulfobacteriales</taxon>
        <taxon>Thermodesulfatatoraceae</taxon>
        <taxon>Thermodesulfatator</taxon>
    </lineage>
</organism>
<accession>A0A7V5P092</accession>
<dbReference type="Proteomes" id="UP000886101">
    <property type="component" value="Unassembled WGS sequence"/>
</dbReference>
<protein>
    <recommendedName>
        <fullName evidence="2">DUF1302 domain-containing protein</fullName>
    </recommendedName>
</protein>
<reference evidence="1" key="1">
    <citation type="journal article" date="2020" name="mSystems">
        <title>Genome- and Community-Level Interaction Insights into Carbon Utilization and Element Cycling Functions of Hydrothermarchaeota in Hydrothermal Sediment.</title>
        <authorList>
            <person name="Zhou Z."/>
            <person name="Liu Y."/>
            <person name="Xu W."/>
            <person name="Pan J."/>
            <person name="Luo Z.H."/>
            <person name="Li M."/>
        </authorList>
    </citation>
    <scope>NUCLEOTIDE SEQUENCE [LARGE SCALE GENOMIC DNA]</scope>
    <source>
        <strain evidence="1">HyVt-533</strain>
    </source>
</reference>
<name>A0A7V5P092_9BACT</name>
<comment type="caution">
    <text evidence="1">The sequence shown here is derived from an EMBL/GenBank/DDBJ whole genome shotgun (WGS) entry which is preliminary data.</text>
</comment>
<evidence type="ECO:0000313" key="1">
    <source>
        <dbReference type="EMBL" id="HHI97282.1"/>
    </source>
</evidence>
<gene>
    <name evidence="1" type="ORF">ENJ96_05455</name>
</gene>
<sequence length="421" mass="50147">MAGRFLTRGTLDLTHDRPFEDQTSDRENLRLEARLETEGPWEAKAGLWLDRLSFYGNHNGREETRLEWWETYLRFRGEKVEITLGNQLIRWGKADEITVLDNLTWQDLRELFTWRLEERQKPWPWLRVQYFAETFTVEGVFTLWPMWPKRDDFDSDWAVFDHLKKTLEAINFPLSLRLDKQDLSPSLRNAEFGVRVTSSFKQVDWELSFLHAHDRSFYYFLRHFPIKGLELDHPAEPLKDLLRSIGQIKIVGTTAQVRRPQDNILGLAFETVWRGWGLRGEVAYHTGRVFLKKDLEGVQKPYLRLVLGADYRFENGLYLNFQFLTQHILGWSEEILFDPEYDSYLFLRLSKSFWQDFLEIRLDGTYGITTRAYYLNPEIAYKFRDNWEIFGGFHLIDGPQGTFFDVYDNNDQVYLGLKVNF</sequence>
<evidence type="ECO:0008006" key="2">
    <source>
        <dbReference type="Google" id="ProtNLM"/>
    </source>
</evidence>
<dbReference type="EMBL" id="DROK01000155">
    <property type="protein sequence ID" value="HHI97282.1"/>
    <property type="molecule type" value="Genomic_DNA"/>
</dbReference>